<evidence type="ECO:0000256" key="2">
    <source>
        <dbReference type="ARBA" id="ARBA00023163"/>
    </source>
</evidence>
<keyword evidence="1" id="KW-0805">Transcription regulation</keyword>
<name>T1CTE5_9ZZZZ</name>
<feature type="domain" description="TrfB transcriptional repressor protein" evidence="3">
    <location>
        <begin position="11"/>
        <end position="91"/>
    </location>
</feature>
<evidence type="ECO:0000256" key="1">
    <source>
        <dbReference type="ARBA" id="ARBA00023015"/>
    </source>
</evidence>
<organism evidence="4">
    <name type="scientific">mine drainage metagenome</name>
    <dbReference type="NCBI Taxonomy" id="410659"/>
    <lineage>
        <taxon>unclassified sequences</taxon>
        <taxon>metagenomes</taxon>
        <taxon>ecological metagenomes</taxon>
    </lineage>
</organism>
<evidence type="ECO:0000259" key="3">
    <source>
        <dbReference type="Pfam" id="PF16509"/>
    </source>
</evidence>
<dbReference type="Gene3D" id="1.10.10.2690">
    <property type="match status" value="1"/>
</dbReference>
<sequence length="120" mass="13143">MPRNPARFLRLTSTAFDAAASTIQMSPRTIKLARTVLVEGVPAGPLALQAGVTRQAIESACRRIYAAWIDDQKPPVGWRHVSLFAPPALASAFEKDVAKARIEADMTTRMAAQQIERKMP</sequence>
<reference evidence="4" key="1">
    <citation type="submission" date="2013-08" db="EMBL/GenBank/DDBJ databases">
        <authorList>
            <person name="Mendez C."/>
            <person name="Richter M."/>
            <person name="Ferrer M."/>
            <person name="Sanchez J."/>
        </authorList>
    </citation>
    <scope>NUCLEOTIDE SEQUENCE</scope>
</reference>
<dbReference type="Pfam" id="PF16509">
    <property type="entry name" value="KORA"/>
    <property type="match status" value="1"/>
</dbReference>
<evidence type="ECO:0000313" key="4">
    <source>
        <dbReference type="EMBL" id="EQD71949.1"/>
    </source>
</evidence>
<gene>
    <name evidence="4" type="ORF">B1A_05554</name>
</gene>
<comment type="caution">
    <text evidence="4">The sequence shown here is derived from an EMBL/GenBank/DDBJ whole genome shotgun (WGS) entry which is preliminary data.</text>
</comment>
<accession>T1CTE5</accession>
<reference evidence="4" key="2">
    <citation type="journal article" date="2014" name="ISME J.">
        <title>Microbial stratification in low pH oxic and suboxic macroscopic growths along an acid mine drainage.</title>
        <authorList>
            <person name="Mendez-Garcia C."/>
            <person name="Mesa V."/>
            <person name="Sprenger R.R."/>
            <person name="Richter M."/>
            <person name="Diez M.S."/>
            <person name="Solano J."/>
            <person name="Bargiela R."/>
            <person name="Golyshina O.V."/>
            <person name="Manteca A."/>
            <person name="Ramos J.L."/>
            <person name="Gallego J.R."/>
            <person name="Llorente I."/>
            <person name="Martins Dos Santos V.A."/>
            <person name="Jensen O.N."/>
            <person name="Pelaez A.I."/>
            <person name="Sanchez J."/>
            <person name="Ferrer M."/>
        </authorList>
    </citation>
    <scope>NUCLEOTIDE SEQUENCE</scope>
</reference>
<dbReference type="EMBL" id="AUZX01004059">
    <property type="protein sequence ID" value="EQD71949.1"/>
    <property type="molecule type" value="Genomic_DNA"/>
</dbReference>
<dbReference type="InterPro" id="IPR053721">
    <property type="entry name" value="Fimbrial_Adhesin_Reg"/>
</dbReference>
<dbReference type="InterPro" id="IPR032428">
    <property type="entry name" value="TrfB"/>
</dbReference>
<protein>
    <submittedName>
        <fullName evidence="4">Transcriptional repressor protein</fullName>
    </submittedName>
</protein>
<keyword evidence="2" id="KW-0804">Transcription</keyword>
<proteinExistence type="predicted"/>
<dbReference type="AlphaFoldDB" id="T1CTE5"/>